<sequence>MNCWEPLRAFDATAELETADVNALKNQRIGQSAAKLLFRKDGEGSTTRIDHLQG</sequence>
<dbReference type="EMBL" id="WMEU01000003">
    <property type="protein sequence ID" value="MYL54009.1"/>
    <property type="molecule type" value="Genomic_DNA"/>
</dbReference>
<reference evidence="1" key="1">
    <citation type="submission" date="2019-11" db="EMBL/GenBank/DDBJ databases">
        <title>Genome sequences of 17 halophilic strains isolated from different environments.</title>
        <authorList>
            <person name="Furrow R.E."/>
        </authorList>
    </citation>
    <scope>NUCLEOTIDE SEQUENCE</scope>
    <source>
        <strain evidence="1">22510_22_Filter</strain>
    </source>
</reference>
<evidence type="ECO:0000313" key="1">
    <source>
        <dbReference type="EMBL" id="MYL54009.1"/>
    </source>
</evidence>
<gene>
    <name evidence="1" type="ORF">GLW08_11735</name>
</gene>
<proteinExistence type="predicted"/>
<accession>A0ACC7VJ85</accession>
<protein>
    <submittedName>
        <fullName evidence="1">Uncharacterized protein</fullName>
    </submittedName>
</protein>
<keyword evidence="2" id="KW-1185">Reference proteome</keyword>
<organism evidence="1 2">
    <name type="scientific">Pontibacillus yanchengensis</name>
    <dbReference type="NCBI Taxonomy" id="462910"/>
    <lineage>
        <taxon>Bacteria</taxon>
        <taxon>Bacillati</taxon>
        <taxon>Bacillota</taxon>
        <taxon>Bacilli</taxon>
        <taxon>Bacillales</taxon>
        <taxon>Bacillaceae</taxon>
        <taxon>Pontibacillus</taxon>
    </lineage>
</organism>
<name>A0ACC7VJ85_9BACI</name>
<dbReference type="Proteomes" id="UP000466692">
    <property type="component" value="Unassembled WGS sequence"/>
</dbReference>
<evidence type="ECO:0000313" key="2">
    <source>
        <dbReference type="Proteomes" id="UP000466692"/>
    </source>
</evidence>
<comment type="caution">
    <text evidence="1">The sequence shown here is derived from an EMBL/GenBank/DDBJ whole genome shotgun (WGS) entry which is preliminary data.</text>
</comment>